<feature type="transmembrane region" description="Helical" evidence="2">
    <location>
        <begin position="174"/>
        <end position="197"/>
    </location>
</feature>
<accession>A0A8H6NV93</accession>
<keyword evidence="2" id="KW-1133">Transmembrane helix</keyword>
<keyword evidence="2" id="KW-0812">Transmembrane</keyword>
<evidence type="ECO:0000256" key="3">
    <source>
        <dbReference type="SAM" id="SignalP"/>
    </source>
</evidence>
<feature type="signal peptide" evidence="3">
    <location>
        <begin position="1"/>
        <end position="18"/>
    </location>
</feature>
<reference evidence="4" key="1">
    <citation type="journal article" date="2020" name="Phytopathology">
        <title>Genome Sequence Resources of Colletotrichum truncatum, C. plurivorum, C. musicola, and C. sojae: Four Species Pathogenic to Soybean (Glycine max).</title>
        <authorList>
            <person name="Rogerio F."/>
            <person name="Boufleur T.R."/>
            <person name="Ciampi-Guillardi M."/>
            <person name="Sukno S.A."/>
            <person name="Thon M.R."/>
            <person name="Massola Junior N.S."/>
            <person name="Baroncelli R."/>
        </authorList>
    </citation>
    <scope>NUCLEOTIDE SEQUENCE</scope>
    <source>
        <strain evidence="4">LFN0074</strain>
    </source>
</reference>
<dbReference type="OrthoDB" id="4841366at2759"/>
<organism evidence="4 5">
    <name type="scientific">Colletotrichum musicola</name>
    <dbReference type="NCBI Taxonomy" id="2175873"/>
    <lineage>
        <taxon>Eukaryota</taxon>
        <taxon>Fungi</taxon>
        <taxon>Dikarya</taxon>
        <taxon>Ascomycota</taxon>
        <taxon>Pezizomycotina</taxon>
        <taxon>Sordariomycetes</taxon>
        <taxon>Hypocreomycetidae</taxon>
        <taxon>Glomerellales</taxon>
        <taxon>Glomerellaceae</taxon>
        <taxon>Colletotrichum</taxon>
        <taxon>Colletotrichum orchidearum species complex</taxon>
    </lineage>
</organism>
<evidence type="ECO:0000313" key="4">
    <source>
        <dbReference type="EMBL" id="KAF6843235.1"/>
    </source>
</evidence>
<comment type="caution">
    <text evidence="4">The sequence shown here is derived from an EMBL/GenBank/DDBJ whole genome shotgun (WGS) entry which is preliminary data.</text>
</comment>
<keyword evidence="2" id="KW-0472">Membrane</keyword>
<protein>
    <submittedName>
        <fullName evidence="4">Uncharacterized protein</fullName>
    </submittedName>
</protein>
<evidence type="ECO:0000256" key="2">
    <source>
        <dbReference type="SAM" id="Phobius"/>
    </source>
</evidence>
<dbReference type="AlphaFoldDB" id="A0A8H6NV93"/>
<keyword evidence="5" id="KW-1185">Reference proteome</keyword>
<feature type="chain" id="PRO_5034601528" evidence="3">
    <location>
        <begin position="19"/>
        <end position="257"/>
    </location>
</feature>
<evidence type="ECO:0000313" key="5">
    <source>
        <dbReference type="Proteomes" id="UP000639643"/>
    </source>
</evidence>
<proteinExistence type="predicted"/>
<dbReference type="Proteomes" id="UP000639643">
    <property type="component" value="Unassembled WGS sequence"/>
</dbReference>
<keyword evidence="3" id="KW-0732">Signal</keyword>
<sequence>MRLGVAVTLVALAGIAAGQGSCFVPNGTERHLLNNGVDDTYRPCSPLSEGHTMCCNTQPGDQCRDDGLCWNPRMRFLWRESCTDRTWESPRCLKLCINGEARTGGYPSSQMDVRITECPDGSLCCGKPDEAIACCTAGTGKRIVNGQVVDASASASPTPSASAGGGGSSVDMRVVGGSVAGAVVAGVLALAVALCWYRRRKRRAEEAARNKKSVAGEMRQGHDAAGAAPTELPPDSLPPAELAPDAYPRAEAPSGQR</sequence>
<name>A0A8H6NV93_9PEZI</name>
<gene>
    <name evidence="4" type="ORF">CMUS01_02278</name>
</gene>
<feature type="region of interest" description="Disordered" evidence="1">
    <location>
        <begin position="206"/>
        <end position="257"/>
    </location>
</feature>
<dbReference type="EMBL" id="WIGM01000046">
    <property type="protein sequence ID" value="KAF6843235.1"/>
    <property type="molecule type" value="Genomic_DNA"/>
</dbReference>
<evidence type="ECO:0000256" key="1">
    <source>
        <dbReference type="SAM" id="MobiDB-lite"/>
    </source>
</evidence>